<evidence type="ECO:0000256" key="11">
    <source>
        <dbReference type="RuleBase" id="RU003658"/>
    </source>
</evidence>
<evidence type="ECO:0000256" key="8">
    <source>
        <dbReference type="ARBA" id="ARBA00023235"/>
    </source>
</evidence>
<dbReference type="GO" id="GO:0000162">
    <property type="term" value="P:L-tryptophan biosynthetic process"/>
    <property type="evidence" value="ECO:0007669"/>
    <property type="project" value="TreeGrafter"/>
</dbReference>
<dbReference type="AlphaFoldDB" id="A0A1R3WSS8"/>
<sequence>MMEIIPAIDLIGGQCVRLTEGDFARQTTYDSNPLEVAKRFEAHGIKRLHLVDLDGARARKPVNLAVLENIATNTGFTIDFGGGLQSDEAVQQAFDAGAAQITAGSIAVREPEKVKNWLLEYGHEKIIIGADFKGTNIAISAWTEESKYPLQDFMSGYLKTGARLFICTDVSKDGMLQGPSLNTYRHLKLTLPEAQVIASGGVTTVQDLEELQEIGVKGAIIGKAIYEGTISLKDLARFLC</sequence>
<evidence type="ECO:0000313" key="12">
    <source>
        <dbReference type="EMBL" id="SIT81038.1"/>
    </source>
</evidence>
<dbReference type="Gene3D" id="3.20.20.70">
    <property type="entry name" value="Aldolase class I"/>
    <property type="match status" value="1"/>
</dbReference>
<evidence type="ECO:0000256" key="4">
    <source>
        <dbReference type="ARBA" id="ARBA00009667"/>
    </source>
</evidence>
<dbReference type="InterPro" id="IPR013785">
    <property type="entry name" value="Aldolase_TIM"/>
</dbReference>
<comment type="subcellular location">
    <subcellularLocation>
        <location evidence="2 9 11">Cytoplasm</location>
    </subcellularLocation>
</comment>
<organism evidence="12 13">
    <name type="scientific">Pontibacter indicus</name>
    <dbReference type="NCBI Taxonomy" id="1317125"/>
    <lineage>
        <taxon>Bacteria</taxon>
        <taxon>Pseudomonadati</taxon>
        <taxon>Bacteroidota</taxon>
        <taxon>Cytophagia</taxon>
        <taxon>Cytophagales</taxon>
        <taxon>Hymenobacteraceae</taxon>
        <taxon>Pontibacter</taxon>
    </lineage>
</organism>
<evidence type="ECO:0000256" key="7">
    <source>
        <dbReference type="ARBA" id="ARBA00023102"/>
    </source>
</evidence>
<dbReference type="EMBL" id="FTPP01000001">
    <property type="protein sequence ID" value="SIT81038.1"/>
    <property type="molecule type" value="Genomic_DNA"/>
</dbReference>
<comment type="similarity">
    <text evidence="4 9 10">Belongs to the HisA/HisF family.</text>
</comment>
<dbReference type="NCBIfam" id="TIGR00007">
    <property type="entry name" value="1-(5-phosphoribosyl)-5-[(5-phosphoribosylamino)methylideneamino]imidazole-4-carboxamide isomerase"/>
    <property type="match status" value="1"/>
</dbReference>
<dbReference type="InterPro" id="IPR044524">
    <property type="entry name" value="Isoase_HisA-like"/>
</dbReference>
<protein>
    <recommendedName>
        <fullName evidence="9 11">1-(5-phosphoribosyl)-5-[(5-phosphoribosylamino)methylideneamino] imidazole-4-carboxamide isomerase</fullName>
        <ecNumber evidence="9 11">5.3.1.16</ecNumber>
    </recommendedName>
    <alternativeName>
        <fullName evidence="9">Phosphoribosylformimino-5-aminoimidazole carboxamide ribotide isomerase</fullName>
    </alternativeName>
</protein>
<comment type="pathway">
    <text evidence="3 9 11">Amino-acid biosynthesis; L-histidine biosynthesis; L-histidine from 5-phospho-alpha-D-ribose 1-diphosphate: step 4/9.</text>
</comment>
<dbReference type="InterPro" id="IPR006062">
    <property type="entry name" value="His_biosynth"/>
</dbReference>
<evidence type="ECO:0000256" key="5">
    <source>
        <dbReference type="ARBA" id="ARBA00022490"/>
    </source>
</evidence>
<dbReference type="CDD" id="cd04732">
    <property type="entry name" value="HisA"/>
    <property type="match status" value="1"/>
</dbReference>
<dbReference type="EC" id="5.3.1.16" evidence="9 11"/>
<evidence type="ECO:0000256" key="2">
    <source>
        <dbReference type="ARBA" id="ARBA00004496"/>
    </source>
</evidence>
<dbReference type="PANTHER" id="PTHR43090">
    <property type="entry name" value="1-(5-PHOSPHORIBOSYL)-5-[(5-PHOSPHORIBOSYLAMINO)METHYLIDENEAMINO] IMIDAZOLE-4-CARBOXAMIDE ISOMERASE"/>
    <property type="match status" value="1"/>
</dbReference>
<dbReference type="PANTHER" id="PTHR43090:SF2">
    <property type="entry name" value="1-(5-PHOSPHORIBOSYL)-5-[(5-PHOSPHORIBOSYLAMINO)METHYLIDENEAMINO] IMIDAZOLE-4-CARBOXAMIDE ISOMERASE"/>
    <property type="match status" value="1"/>
</dbReference>
<feature type="active site" description="Proton acceptor" evidence="9">
    <location>
        <position position="9"/>
    </location>
</feature>
<dbReference type="SUPFAM" id="SSF51366">
    <property type="entry name" value="Ribulose-phoshate binding barrel"/>
    <property type="match status" value="1"/>
</dbReference>
<dbReference type="GO" id="GO:0000105">
    <property type="term" value="P:L-histidine biosynthetic process"/>
    <property type="evidence" value="ECO:0007669"/>
    <property type="project" value="UniProtKB-UniRule"/>
</dbReference>
<dbReference type="UniPathway" id="UPA00031">
    <property type="reaction ID" value="UER00009"/>
</dbReference>
<keyword evidence="8 9" id="KW-0413">Isomerase</keyword>
<evidence type="ECO:0000256" key="10">
    <source>
        <dbReference type="RuleBase" id="RU003657"/>
    </source>
</evidence>
<gene>
    <name evidence="9" type="primary">hisA</name>
    <name evidence="12" type="ORF">SAMN05444128_0930</name>
</gene>
<evidence type="ECO:0000313" key="13">
    <source>
        <dbReference type="Proteomes" id="UP000187181"/>
    </source>
</evidence>
<dbReference type="STRING" id="1317125.SAMN05444128_0930"/>
<evidence type="ECO:0000256" key="9">
    <source>
        <dbReference type="HAMAP-Rule" id="MF_01014"/>
    </source>
</evidence>
<proteinExistence type="inferred from homology"/>
<keyword evidence="13" id="KW-1185">Reference proteome</keyword>
<dbReference type="GO" id="GO:0003949">
    <property type="term" value="F:1-(5-phosphoribosyl)-5-[(5-phosphoribosylamino)methylideneamino]imidazole-4-carboxamide isomerase activity"/>
    <property type="evidence" value="ECO:0007669"/>
    <property type="project" value="UniProtKB-UniRule"/>
</dbReference>
<dbReference type="Pfam" id="PF00977">
    <property type="entry name" value="His_biosynth"/>
    <property type="match status" value="1"/>
</dbReference>
<dbReference type="InterPro" id="IPR006063">
    <property type="entry name" value="HisA_bact_arch"/>
</dbReference>
<dbReference type="Proteomes" id="UP000187181">
    <property type="component" value="Unassembled WGS sequence"/>
</dbReference>
<keyword evidence="7 9" id="KW-0368">Histidine biosynthesis</keyword>
<dbReference type="GO" id="GO:0005737">
    <property type="term" value="C:cytoplasm"/>
    <property type="evidence" value="ECO:0007669"/>
    <property type="project" value="UniProtKB-SubCell"/>
</dbReference>
<keyword evidence="6 9" id="KW-0028">Amino-acid biosynthesis</keyword>
<evidence type="ECO:0000256" key="6">
    <source>
        <dbReference type="ARBA" id="ARBA00022605"/>
    </source>
</evidence>
<accession>A0A1R3WSS8</accession>
<dbReference type="InterPro" id="IPR011060">
    <property type="entry name" value="RibuloseP-bd_barrel"/>
</dbReference>
<evidence type="ECO:0000256" key="1">
    <source>
        <dbReference type="ARBA" id="ARBA00000901"/>
    </source>
</evidence>
<feature type="active site" description="Proton donor" evidence="9">
    <location>
        <position position="131"/>
    </location>
</feature>
<dbReference type="OrthoDB" id="9807749at2"/>
<keyword evidence="5 9" id="KW-0963">Cytoplasm</keyword>
<dbReference type="RefSeq" id="WP_083704077.1">
    <property type="nucleotide sequence ID" value="NZ_FTPP01000001.1"/>
</dbReference>
<dbReference type="InterPro" id="IPR023016">
    <property type="entry name" value="HisA/PriA"/>
</dbReference>
<evidence type="ECO:0000256" key="3">
    <source>
        <dbReference type="ARBA" id="ARBA00005133"/>
    </source>
</evidence>
<dbReference type="FunFam" id="3.20.20.70:FF:000009">
    <property type="entry name" value="1-(5-phosphoribosyl)-5-[(5-phosphoribosylamino)methylideneamino] imidazole-4-carboxamide isomerase"/>
    <property type="match status" value="1"/>
</dbReference>
<name>A0A1R3WSS8_9BACT</name>
<reference evidence="13" key="1">
    <citation type="submission" date="2017-01" db="EMBL/GenBank/DDBJ databases">
        <authorList>
            <person name="Varghese N."/>
            <person name="Submissions S."/>
        </authorList>
    </citation>
    <scope>NUCLEOTIDE SEQUENCE [LARGE SCALE GENOMIC DNA]</scope>
    <source>
        <strain evidence="13">LP100</strain>
    </source>
</reference>
<dbReference type="HAMAP" id="MF_01014">
    <property type="entry name" value="HisA"/>
    <property type="match status" value="1"/>
</dbReference>
<comment type="catalytic activity">
    <reaction evidence="1 9 11">
        <text>1-(5-phospho-beta-D-ribosyl)-5-[(5-phospho-beta-D-ribosylamino)methylideneamino]imidazole-4-carboxamide = 5-[(5-phospho-1-deoxy-D-ribulos-1-ylimino)methylamino]-1-(5-phospho-beta-D-ribosyl)imidazole-4-carboxamide</text>
        <dbReference type="Rhea" id="RHEA:15469"/>
        <dbReference type="ChEBI" id="CHEBI:58435"/>
        <dbReference type="ChEBI" id="CHEBI:58525"/>
        <dbReference type="EC" id="5.3.1.16"/>
    </reaction>
</comment>